<dbReference type="PANTHER" id="PTHR30069">
    <property type="entry name" value="TONB-DEPENDENT OUTER MEMBRANE RECEPTOR"/>
    <property type="match status" value="1"/>
</dbReference>
<dbReference type="Pfam" id="PF00593">
    <property type="entry name" value="TonB_dep_Rec_b-barrel"/>
    <property type="match status" value="1"/>
</dbReference>
<dbReference type="InterPro" id="IPR039426">
    <property type="entry name" value="TonB-dep_rcpt-like"/>
</dbReference>
<keyword evidence="8" id="KW-0675">Receptor</keyword>
<dbReference type="InterPro" id="IPR012910">
    <property type="entry name" value="Plug_dom"/>
</dbReference>
<keyword evidence="2 10" id="KW-0813">Transport</keyword>
<evidence type="ECO:0000256" key="11">
    <source>
        <dbReference type="RuleBase" id="RU003357"/>
    </source>
</evidence>
<dbReference type="Pfam" id="PF07715">
    <property type="entry name" value="Plug"/>
    <property type="match status" value="1"/>
</dbReference>
<dbReference type="Proteomes" id="UP000629963">
    <property type="component" value="Unassembled WGS sequence"/>
</dbReference>
<evidence type="ECO:0000313" key="15">
    <source>
        <dbReference type="EMBL" id="MBC5842591.1"/>
    </source>
</evidence>
<dbReference type="SUPFAM" id="SSF49464">
    <property type="entry name" value="Carboxypeptidase regulatory domain-like"/>
    <property type="match status" value="1"/>
</dbReference>
<dbReference type="SUPFAM" id="SSF56935">
    <property type="entry name" value="Porins"/>
    <property type="match status" value="1"/>
</dbReference>
<feature type="domain" description="TonB-dependent receptor plug" evidence="14">
    <location>
        <begin position="116"/>
        <end position="244"/>
    </location>
</feature>
<name>A0ABR7JAM6_9FLAO</name>
<comment type="caution">
    <text evidence="15">The sequence shown here is derived from an EMBL/GenBank/DDBJ whole genome shotgun (WGS) entry which is preliminary data.</text>
</comment>
<feature type="signal peptide" evidence="12">
    <location>
        <begin position="1"/>
        <end position="19"/>
    </location>
</feature>
<dbReference type="Gene3D" id="2.170.130.10">
    <property type="entry name" value="TonB-dependent receptor, plug domain"/>
    <property type="match status" value="1"/>
</dbReference>
<evidence type="ECO:0000259" key="14">
    <source>
        <dbReference type="Pfam" id="PF07715"/>
    </source>
</evidence>
<evidence type="ECO:0000256" key="3">
    <source>
        <dbReference type="ARBA" id="ARBA00022452"/>
    </source>
</evidence>
<dbReference type="Gene3D" id="2.40.170.20">
    <property type="entry name" value="TonB-dependent receptor, beta-barrel domain"/>
    <property type="match status" value="1"/>
</dbReference>
<keyword evidence="16" id="KW-1185">Reference proteome</keyword>
<evidence type="ECO:0000259" key="13">
    <source>
        <dbReference type="Pfam" id="PF00593"/>
    </source>
</evidence>
<keyword evidence="9 10" id="KW-0998">Cell outer membrane</keyword>
<evidence type="ECO:0000256" key="8">
    <source>
        <dbReference type="ARBA" id="ARBA00023170"/>
    </source>
</evidence>
<keyword evidence="5 12" id="KW-0732">Signal</keyword>
<keyword evidence="7 10" id="KW-0472">Membrane</keyword>
<sequence length="1019" mass="112216">MKKLFLISLLFFLVQSSFAQTKTISGTVKNKADGIPIPGVTVLIKGSTKSSITDLDGNYTISGTTGDILIFSYIGFETKQLKLTDKNNNYNVLLSEELNTLNEVVVLGSTVRVTRKELGNAVTSLKAEGLNKAKPVDISSALQGKIAGAQVSQNSGDPAGGFSIKLRGTSSILGSSDPLYVIDGVVLNNATTNLTNLNVSKGNSNLQIGQNRSSDINPNDIESIEILNGGAAAAIYGSRAANGVILISTKKGKIGDTKYTFSTSLTSNSLRKKVDVNMSDKQFVNSSTALFPIQGQAASPTTVLVAGRNLETQTISGIKRYDYQDDIFTTGIGTDTYFSLRGGDEKTKYFSSIGYLKNEGIVKNTDFSRLGAKIRLQHEFSDKLSASIGLNYITSNSNEKPDGNVFWSPINSITITNNIYDINQRNSNGDLLAVDPNRVNPLSVIETFKITQKTDRMVSDVQLNFKPFENFNADFIFGLDNYNQKGKVFIPRYPYSPVNGTYFNDGYVSEATNRVVQFNNDLNLRYLWNINKDLKLTSFAGYNVQTYRDQLFAIEGRDLKPFVETINAFNTLLPGSPNAGESKYNLWGYYIQETIGFKDKLFLTVAGRQDASTVFSKENRSQFYPKVSVSYVLSDEKFMQDSPVSSARLRASWGESGSLTAITPYARFTNYATGNLIGNTSFTLEGFKKGNLDLRPEKSSTYEIGADLGFLNDRVNLSFSYYNADIKDLLLPVQLASSTGSTNTIQNIGEMNNKGLEIGLRYDVIKKQDLNLDVYVNYSQNRNKVTGLPQQRFKLDSNPSGAPVFVERGQPIGIYYGTYYARNSDGSFLLTPQGYPQVEKGDATTGVATRDASGQPTGTILNKQIGNPNPDYIISFGLNLNYKKFGMSVLFDGVQGVDVFDADYRTRQGVGSGKLVEQELNGELPRGYIWSIYGIEEFRVVDGSYIKLREVSFNYSFGKLNSFFDDLTISASGRNLYSWDKFTSFDPETNSGGQSSVAKYNFGTVPIPRSFSLALKFQF</sequence>
<dbReference type="InterPro" id="IPR008969">
    <property type="entry name" value="CarboxyPept-like_regulatory"/>
</dbReference>
<reference evidence="15 16" key="1">
    <citation type="submission" date="2020-08" db="EMBL/GenBank/DDBJ databases">
        <title>Description of novel Flavobacterium F-380 isolate.</title>
        <authorList>
            <person name="Saticioglu I.B."/>
            <person name="Duman M."/>
            <person name="Altun S."/>
        </authorList>
    </citation>
    <scope>NUCLEOTIDE SEQUENCE [LARGE SCALE GENOMIC DNA]</scope>
    <source>
        <strain evidence="15 16">F-380</strain>
    </source>
</reference>
<accession>A0ABR7JAM6</accession>
<comment type="similarity">
    <text evidence="10 11">Belongs to the TonB-dependent receptor family.</text>
</comment>
<dbReference type="EMBL" id="JACRUJ010000005">
    <property type="protein sequence ID" value="MBC5842591.1"/>
    <property type="molecule type" value="Genomic_DNA"/>
</dbReference>
<evidence type="ECO:0000256" key="12">
    <source>
        <dbReference type="SAM" id="SignalP"/>
    </source>
</evidence>
<dbReference type="PANTHER" id="PTHR30069:SF29">
    <property type="entry name" value="HEMOGLOBIN AND HEMOGLOBIN-HAPTOGLOBIN-BINDING PROTEIN 1-RELATED"/>
    <property type="match status" value="1"/>
</dbReference>
<dbReference type="PROSITE" id="PS52016">
    <property type="entry name" value="TONB_DEPENDENT_REC_3"/>
    <property type="match status" value="1"/>
</dbReference>
<evidence type="ECO:0000256" key="1">
    <source>
        <dbReference type="ARBA" id="ARBA00004571"/>
    </source>
</evidence>
<dbReference type="InterPro" id="IPR037066">
    <property type="entry name" value="Plug_dom_sf"/>
</dbReference>
<dbReference type="Pfam" id="PF13715">
    <property type="entry name" value="CarbopepD_reg_2"/>
    <property type="match status" value="1"/>
</dbReference>
<dbReference type="Gene3D" id="2.60.40.1120">
    <property type="entry name" value="Carboxypeptidase-like, regulatory domain"/>
    <property type="match status" value="1"/>
</dbReference>
<dbReference type="RefSeq" id="WP_187011084.1">
    <property type="nucleotide sequence ID" value="NZ_JACRUI010000005.1"/>
</dbReference>
<comment type="subcellular location">
    <subcellularLocation>
        <location evidence="1 10">Cell outer membrane</location>
        <topology evidence="1 10">Multi-pass membrane protein</topology>
    </subcellularLocation>
</comment>
<proteinExistence type="inferred from homology"/>
<dbReference type="NCBIfam" id="TIGR04057">
    <property type="entry name" value="SusC_RagA_signa"/>
    <property type="match status" value="1"/>
</dbReference>
<evidence type="ECO:0000256" key="5">
    <source>
        <dbReference type="ARBA" id="ARBA00022729"/>
    </source>
</evidence>
<dbReference type="InterPro" id="IPR036942">
    <property type="entry name" value="Beta-barrel_TonB_sf"/>
</dbReference>
<gene>
    <name evidence="15" type="ORF">H8R23_14350</name>
</gene>
<keyword evidence="4 10" id="KW-0812">Transmembrane</keyword>
<evidence type="ECO:0000256" key="4">
    <source>
        <dbReference type="ARBA" id="ARBA00022692"/>
    </source>
</evidence>
<evidence type="ECO:0000256" key="9">
    <source>
        <dbReference type="ARBA" id="ARBA00023237"/>
    </source>
</evidence>
<dbReference type="InterPro" id="IPR023996">
    <property type="entry name" value="TonB-dep_OMP_SusC/RagA"/>
</dbReference>
<feature type="domain" description="TonB-dependent receptor-like beta-barrel" evidence="13">
    <location>
        <begin position="423"/>
        <end position="831"/>
    </location>
</feature>
<evidence type="ECO:0000256" key="6">
    <source>
        <dbReference type="ARBA" id="ARBA00023077"/>
    </source>
</evidence>
<dbReference type="InterPro" id="IPR000531">
    <property type="entry name" value="Beta-barrel_TonB"/>
</dbReference>
<evidence type="ECO:0000256" key="2">
    <source>
        <dbReference type="ARBA" id="ARBA00022448"/>
    </source>
</evidence>
<evidence type="ECO:0000256" key="7">
    <source>
        <dbReference type="ARBA" id="ARBA00023136"/>
    </source>
</evidence>
<evidence type="ECO:0000256" key="10">
    <source>
        <dbReference type="PROSITE-ProRule" id="PRU01360"/>
    </source>
</evidence>
<dbReference type="InterPro" id="IPR023997">
    <property type="entry name" value="TonB-dep_OMP_SusC/RagA_CS"/>
</dbReference>
<keyword evidence="6 11" id="KW-0798">TonB box</keyword>
<organism evidence="15 16">
    <name type="scientific">Flavobacterium kayseriense</name>
    <dbReference type="NCBI Taxonomy" id="2764714"/>
    <lineage>
        <taxon>Bacteria</taxon>
        <taxon>Pseudomonadati</taxon>
        <taxon>Bacteroidota</taxon>
        <taxon>Flavobacteriia</taxon>
        <taxon>Flavobacteriales</taxon>
        <taxon>Flavobacteriaceae</taxon>
        <taxon>Flavobacterium</taxon>
    </lineage>
</organism>
<feature type="chain" id="PRO_5046463793" evidence="12">
    <location>
        <begin position="20"/>
        <end position="1019"/>
    </location>
</feature>
<keyword evidence="3 10" id="KW-1134">Transmembrane beta strand</keyword>
<evidence type="ECO:0000313" key="16">
    <source>
        <dbReference type="Proteomes" id="UP000629963"/>
    </source>
</evidence>
<dbReference type="NCBIfam" id="TIGR04056">
    <property type="entry name" value="OMP_RagA_SusC"/>
    <property type="match status" value="1"/>
</dbReference>
<protein>
    <submittedName>
        <fullName evidence="15">SusC/RagA family TonB-linked outer membrane protein</fullName>
    </submittedName>
</protein>